<dbReference type="EMBL" id="AP024485">
    <property type="protein sequence ID" value="BCS88550.1"/>
    <property type="molecule type" value="Genomic_DNA"/>
</dbReference>
<accession>A0ABN6ETQ0</accession>
<dbReference type="PROSITE" id="PS51257">
    <property type="entry name" value="PROKAR_LIPOPROTEIN"/>
    <property type="match status" value="1"/>
</dbReference>
<proteinExistence type="predicted"/>
<dbReference type="Proteomes" id="UP001053296">
    <property type="component" value="Chromosome"/>
</dbReference>
<evidence type="ECO:0000256" key="1">
    <source>
        <dbReference type="SAM" id="SignalP"/>
    </source>
</evidence>
<reference evidence="2" key="1">
    <citation type="journal article" date="2022" name="Arch. Microbiol.">
        <title>Pseudodesulfovibrio sediminis sp. nov., a mesophilic and neutrophilic sulfate-reducing bacterium isolated from sediment of a brackish lake.</title>
        <authorList>
            <person name="Takahashi A."/>
            <person name="Kojima H."/>
            <person name="Watanabe M."/>
            <person name="Fukui M."/>
        </authorList>
    </citation>
    <scope>NUCLEOTIDE SEQUENCE</scope>
    <source>
        <strain evidence="2">SF6</strain>
    </source>
</reference>
<name>A0ABN6ETQ0_9BACT</name>
<evidence type="ECO:0000313" key="3">
    <source>
        <dbReference type="Proteomes" id="UP001053296"/>
    </source>
</evidence>
<organism evidence="2 3">
    <name type="scientific">Pseudodesulfovibrio sediminis</name>
    <dbReference type="NCBI Taxonomy" id="2810563"/>
    <lineage>
        <taxon>Bacteria</taxon>
        <taxon>Pseudomonadati</taxon>
        <taxon>Thermodesulfobacteriota</taxon>
        <taxon>Desulfovibrionia</taxon>
        <taxon>Desulfovibrionales</taxon>
        <taxon>Desulfovibrionaceae</taxon>
    </lineage>
</organism>
<gene>
    <name evidence="2" type="ORF">PSDVSF_17920</name>
</gene>
<keyword evidence="1" id="KW-0732">Signal</keyword>
<sequence length="182" mass="20406">MKKLTCALCVLFLLGLLTACGDEVADDPNLSEEAKALVEEVGGPFSESEFEKFMADLPEIPNITVESRKNMGEVSGEALSAQILSAVEEQGWEKERFMYIYSHAMTMMGMQQMETMNTQMQAQMEDMPEEQKKMMEQMLAQQMGGQMEAYKAEVDKQIPASEQAIIMDNMDDLCTAFGVQKQ</sequence>
<protein>
    <submittedName>
        <fullName evidence="2">Uncharacterized protein</fullName>
    </submittedName>
</protein>
<feature type="chain" id="PRO_5045547708" evidence="1">
    <location>
        <begin position="22"/>
        <end position="182"/>
    </location>
</feature>
<evidence type="ECO:0000313" key="2">
    <source>
        <dbReference type="EMBL" id="BCS88550.1"/>
    </source>
</evidence>
<feature type="signal peptide" evidence="1">
    <location>
        <begin position="1"/>
        <end position="21"/>
    </location>
</feature>
<keyword evidence="3" id="KW-1185">Reference proteome</keyword>
<dbReference type="RefSeq" id="WP_229596857.1">
    <property type="nucleotide sequence ID" value="NZ_AP024485.1"/>
</dbReference>